<dbReference type="InterPro" id="IPR052155">
    <property type="entry name" value="Biofilm_reg_signaling"/>
</dbReference>
<dbReference type="InterPro" id="IPR000014">
    <property type="entry name" value="PAS"/>
</dbReference>
<gene>
    <name evidence="4" type="ORF">D8M03_05775</name>
</gene>
<dbReference type="PROSITE" id="PS50112">
    <property type="entry name" value="PAS"/>
    <property type="match status" value="2"/>
</dbReference>
<dbReference type="InterPro" id="IPR001610">
    <property type="entry name" value="PAC"/>
</dbReference>
<dbReference type="InterPro" id="IPR035965">
    <property type="entry name" value="PAS-like_dom_sf"/>
</dbReference>
<feature type="domain" description="PAS" evidence="1">
    <location>
        <begin position="275"/>
        <end position="302"/>
    </location>
</feature>
<comment type="caution">
    <text evidence="4">The sequence shown here is derived from an EMBL/GenBank/DDBJ whole genome shotgun (WGS) entry which is preliminary data.</text>
</comment>
<protein>
    <submittedName>
        <fullName evidence="4">PAS domain S-box protein</fullName>
    </submittedName>
</protein>
<sequence>MIQQILPKVQFDLLFGNSNDLVFYMEKVGDDYKYIYLNAPSIQLLSEDAIGKNISDIMDEKYYQVILENYNLAVERKKQVCYEDYQYRSSEVKKYETSVIPIFVEDKTFILAITKEITFERDLQDKYLFMRSVFFNTFLSTVLVSSDGRLLEANPQFLQDFNLNIEDVRWQHFSDLSIFTPKNAKQFKRYLDEACKGKNLSSKFLSFVDKDGIIRSFTATFSPIFQNNEESFVVGVFVILQEITEIIKKEKELKSTATGLWNLKYAIDNAADMSITDLNGIIIDVNDRFIEQTGYSKEELLGATHQIVNSGFHSKEFFQKLWETIQSGTVWRGELCNRTKFGSIYWVDTTIIPLLDEKGNIQQFMSVHYNITQKKRMITELRNIERMFKMINDNTNDLIVITNEDGIILYASSAYTRKLGYHPDELIGQCYSKVLSGDCKELWKEELLNIDHNVNSKLELIHTTKNGEALWTECNYTVVNDYSRKHGFQIIMVAREITERKKIENQLLFLAYHDSLTQLPNRRYIQQEFPNIIEEAKARNTSIAVLYVDGDNFKDINDRYGHEVGDAFLNHFGRALQSSVRSNDLVVRIGGDEFAIVLTGLVKNKQKRDKQVKQIIDRIKESLQNGWVISNQQFSPTSSIGVSFYPDHGTKLEELLHLADRALYDVKTISKNNYKIYQS</sequence>
<dbReference type="Proteomes" id="UP000272238">
    <property type="component" value="Unassembled WGS sequence"/>
</dbReference>
<dbReference type="SMART" id="SM00091">
    <property type="entry name" value="PAS"/>
    <property type="match status" value="4"/>
</dbReference>
<dbReference type="Gene3D" id="3.30.450.20">
    <property type="entry name" value="PAS domain"/>
    <property type="match status" value="4"/>
</dbReference>
<dbReference type="InterPro" id="IPR000160">
    <property type="entry name" value="GGDEF_dom"/>
</dbReference>
<dbReference type="NCBIfam" id="TIGR00254">
    <property type="entry name" value="GGDEF"/>
    <property type="match status" value="1"/>
</dbReference>
<evidence type="ECO:0000259" key="2">
    <source>
        <dbReference type="PROSITE" id="PS50113"/>
    </source>
</evidence>
<keyword evidence="5" id="KW-1185">Reference proteome</keyword>
<feature type="domain" description="GGDEF" evidence="3">
    <location>
        <begin position="541"/>
        <end position="679"/>
    </location>
</feature>
<dbReference type="PANTHER" id="PTHR44757:SF2">
    <property type="entry name" value="BIOFILM ARCHITECTURE MAINTENANCE PROTEIN MBAA"/>
    <property type="match status" value="1"/>
</dbReference>
<dbReference type="PROSITE" id="PS50113">
    <property type="entry name" value="PAC"/>
    <property type="match status" value="2"/>
</dbReference>
<dbReference type="SUPFAM" id="SSF55073">
    <property type="entry name" value="Nucleotide cyclase"/>
    <property type="match status" value="1"/>
</dbReference>
<evidence type="ECO:0000313" key="5">
    <source>
        <dbReference type="Proteomes" id="UP000272238"/>
    </source>
</evidence>
<dbReference type="FunFam" id="3.30.70.270:FF:000001">
    <property type="entry name" value="Diguanylate cyclase domain protein"/>
    <property type="match status" value="1"/>
</dbReference>
<dbReference type="Pfam" id="PF13426">
    <property type="entry name" value="PAS_9"/>
    <property type="match status" value="4"/>
</dbReference>
<dbReference type="InterPro" id="IPR029787">
    <property type="entry name" value="Nucleotide_cyclase"/>
</dbReference>
<feature type="domain" description="PAC" evidence="2">
    <location>
        <begin position="454"/>
        <end position="509"/>
    </location>
</feature>
<evidence type="ECO:0000313" key="4">
    <source>
        <dbReference type="EMBL" id="RKQ18359.1"/>
    </source>
</evidence>
<dbReference type="Gene3D" id="3.30.70.270">
    <property type="match status" value="1"/>
</dbReference>
<proteinExistence type="predicted"/>
<evidence type="ECO:0000259" key="3">
    <source>
        <dbReference type="PROSITE" id="PS50887"/>
    </source>
</evidence>
<dbReference type="AlphaFoldDB" id="A0A494Z786"/>
<dbReference type="PANTHER" id="PTHR44757">
    <property type="entry name" value="DIGUANYLATE CYCLASE DGCP"/>
    <property type="match status" value="1"/>
</dbReference>
<dbReference type="InterPro" id="IPR043128">
    <property type="entry name" value="Rev_trsase/Diguanyl_cyclase"/>
</dbReference>
<dbReference type="CDD" id="cd00130">
    <property type="entry name" value="PAS"/>
    <property type="match status" value="2"/>
</dbReference>
<dbReference type="PROSITE" id="PS50887">
    <property type="entry name" value="GGDEF"/>
    <property type="match status" value="1"/>
</dbReference>
<dbReference type="CDD" id="cd01949">
    <property type="entry name" value="GGDEF"/>
    <property type="match status" value="1"/>
</dbReference>
<organism evidence="4 5">
    <name type="scientific">Ureibacillus endophyticus</name>
    <dbReference type="NCBI Taxonomy" id="1978490"/>
    <lineage>
        <taxon>Bacteria</taxon>
        <taxon>Bacillati</taxon>
        <taxon>Bacillota</taxon>
        <taxon>Bacilli</taxon>
        <taxon>Bacillales</taxon>
        <taxon>Caryophanaceae</taxon>
        <taxon>Ureibacillus</taxon>
    </lineage>
</organism>
<dbReference type="EMBL" id="RBZN01000009">
    <property type="protein sequence ID" value="RKQ18359.1"/>
    <property type="molecule type" value="Genomic_DNA"/>
</dbReference>
<accession>A0A494Z786</accession>
<dbReference type="SMART" id="SM00086">
    <property type="entry name" value="PAC"/>
    <property type="match status" value="3"/>
</dbReference>
<dbReference type="InterPro" id="IPR000700">
    <property type="entry name" value="PAS-assoc_C"/>
</dbReference>
<dbReference type="SUPFAM" id="SSF55785">
    <property type="entry name" value="PYP-like sensor domain (PAS domain)"/>
    <property type="match status" value="4"/>
</dbReference>
<evidence type="ECO:0000259" key="1">
    <source>
        <dbReference type="PROSITE" id="PS50112"/>
    </source>
</evidence>
<dbReference type="NCBIfam" id="TIGR00229">
    <property type="entry name" value="sensory_box"/>
    <property type="match status" value="3"/>
</dbReference>
<dbReference type="RefSeq" id="WP_121213830.1">
    <property type="nucleotide sequence ID" value="NZ_RBZN01000009.1"/>
</dbReference>
<dbReference type="Pfam" id="PF00990">
    <property type="entry name" value="GGDEF"/>
    <property type="match status" value="1"/>
</dbReference>
<dbReference type="SMART" id="SM00267">
    <property type="entry name" value="GGDEF"/>
    <property type="match status" value="1"/>
</dbReference>
<name>A0A494Z786_9BACL</name>
<feature type="domain" description="PAS" evidence="1">
    <location>
        <begin position="384"/>
        <end position="429"/>
    </location>
</feature>
<reference evidence="4 5" key="1">
    <citation type="journal article" date="2016" name="Antonie Van Leeuwenhoek">
        <title>Lysinibacillus endophyticus sp. nov., an indole-3-acetic acid producing endophytic bacterium isolated from corn root (Zea mays cv. Xinken-5).</title>
        <authorList>
            <person name="Yu J."/>
            <person name="Guan X."/>
            <person name="Liu C."/>
            <person name="Xiang W."/>
            <person name="Yu Z."/>
            <person name="Liu X."/>
            <person name="Wang G."/>
        </authorList>
    </citation>
    <scope>NUCLEOTIDE SEQUENCE [LARGE SCALE GENOMIC DNA]</scope>
    <source>
        <strain evidence="4 5">DSM 100506</strain>
    </source>
</reference>
<dbReference type="OrthoDB" id="9759607at2"/>
<feature type="domain" description="PAC" evidence="2">
    <location>
        <begin position="331"/>
        <end position="383"/>
    </location>
</feature>